<evidence type="ECO:0000256" key="1">
    <source>
        <dbReference type="ARBA" id="ARBA00022729"/>
    </source>
</evidence>
<evidence type="ECO:0000313" key="4">
    <source>
        <dbReference type="EMBL" id="TKJ42294.1"/>
    </source>
</evidence>
<evidence type="ECO:0000256" key="2">
    <source>
        <dbReference type="SAM" id="MobiDB-lite"/>
    </source>
</evidence>
<dbReference type="InterPro" id="IPR032812">
    <property type="entry name" value="SbsA_Ig"/>
</dbReference>
<gene>
    <name evidence="4" type="ORF">CEE37_01040</name>
</gene>
<dbReference type="EMBL" id="NJBN01000001">
    <property type="protein sequence ID" value="TKJ42294.1"/>
    <property type="molecule type" value="Genomic_DNA"/>
</dbReference>
<comment type="caution">
    <text evidence="4">The sequence shown here is derived from an EMBL/GenBank/DDBJ whole genome shotgun (WGS) entry which is preliminary data.</text>
</comment>
<evidence type="ECO:0000259" key="3">
    <source>
        <dbReference type="Pfam" id="PF13205"/>
    </source>
</evidence>
<dbReference type="Proteomes" id="UP000319619">
    <property type="component" value="Unassembled WGS sequence"/>
</dbReference>
<accession>A0A532V511</accession>
<dbReference type="Pfam" id="PF13205">
    <property type="entry name" value="Big_5"/>
    <property type="match status" value="2"/>
</dbReference>
<feature type="domain" description="SbsA Ig-like" evidence="3">
    <location>
        <begin position="327"/>
        <end position="432"/>
    </location>
</feature>
<protein>
    <recommendedName>
        <fullName evidence="3">SbsA Ig-like domain-containing protein</fullName>
    </recommendedName>
</protein>
<evidence type="ECO:0000313" key="5">
    <source>
        <dbReference type="Proteomes" id="UP000319619"/>
    </source>
</evidence>
<feature type="region of interest" description="Disordered" evidence="2">
    <location>
        <begin position="1"/>
        <end position="20"/>
    </location>
</feature>
<sequence>MLIEGCARQAPPPGGPVDVTGPVVTSSYPEPEVSEVPLDISPWIRFDEWILSGSVEGSIFISPHLESGFAVKTSGKKIKIVFNEELPPDRTIVVTFGSGIKDSNGNQMSESFVLAFSTGQSIDRAGIQGRVKGVIDPASAWIWAYPLVDSLPPDPSTEKALFAVQPDLQGFFTLSFLPQGWYRVFGIEETSKDRIWDAQSESFAISDRDLYAEEDSFPFTNLMFNRYDNEPPHLRDAVSIHRQGMRFSFSEPVEISDVEVSIVSYKDRPLPVINEYKDQADSNAFYITTGMQQTGDIYRIVLNGLSDENGNIADSISAEVETSTSVDTVGPSLTWSYPGNGMRDVSLDTPVKVGFSEAVTLTDLPKAVQILDSDSIMINGSWHYQGASWGTFLPDTLFAENSSYQIHVHPDSIRDIFGNRSSDSLAIMNFTTHDTEKFGSISGNVTGTFETPHIVAEGIDGVGLYESAVDHDGAFHLTQLIAANYRLWLYEDLDGNHIFTPGKLDPFTYSEPFQVFDDTVRVRSRWETEAVTLHWHPNRIKMEE</sequence>
<dbReference type="AlphaFoldDB" id="A0A532V511"/>
<reference evidence="4 5" key="1">
    <citation type="submission" date="2017-06" db="EMBL/GenBank/DDBJ databases">
        <title>Novel microbial phyla capable of carbon fixation and sulfur reduction in deep-sea sediments.</title>
        <authorList>
            <person name="Huang J."/>
            <person name="Baker B."/>
            <person name="Wang Y."/>
        </authorList>
    </citation>
    <scope>NUCLEOTIDE SEQUENCE [LARGE SCALE GENOMIC DNA]</scope>
    <source>
        <strain evidence="4">B3_LCP</strain>
    </source>
</reference>
<name>A0A532V511_UNCL8</name>
<organism evidence="4 5">
    <name type="scientific">candidate division LCP-89 bacterium B3_LCP</name>
    <dbReference type="NCBI Taxonomy" id="2012998"/>
    <lineage>
        <taxon>Bacteria</taxon>
        <taxon>Pseudomonadati</taxon>
        <taxon>Bacteria division LCP-89</taxon>
    </lineage>
</organism>
<dbReference type="Gene3D" id="2.60.40.3710">
    <property type="match status" value="1"/>
</dbReference>
<feature type="domain" description="SbsA Ig-like" evidence="3">
    <location>
        <begin position="18"/>
        <end position="118"/>
    </location>
</feature>
<keyword evidence="1" id="KW-0732">Signal</keyword>
<proteinExistence type="predicted"/>